<evidence type="ECO:0000259" key="1">
    <source>
        <dbReference type="Pfam" id="PF00149"/>
    </source>
</evidence>
<reference evidence="3" key="1">
    <citation type="journal article" date="2019" name="Int. J. Syst. Evol. Microbiol.">
        <title>The Global Catalogue of Microorganisms (GCM) 10K type strain sequencing project: providing services to taxonomists for standard genome sequencing and annotation.</title>
        <authorList>
            <consortium name="The Broad Institute Genomics Platform"/>
            <consortium name="The Broad Institute Genome Sequencing Center for Infectious Disease"/>
            <person name="Wu L."/>
            <person name="Ma J."/>
        </authorList>
    </citation>
    <scope>NUCLEOTIDE SEQUENCE [LARGE SCALE GENOMIC DNA]</scope>
    <source>
        <strain evidence="3">CGMCC 1.15772</strain>
    </source>
</reference>
<keyword evidence="3" id="KW-1185">Reference proteome</keyword>
<gene>
    <name evidence="2" type="ORF">ACFP81_07505</name>
</gene>
<dbReference type="SUPFAM" id="SSF56300">
    <property type="entry name" value="Metallo-dependent phosphatases"/>
    <property type="match status" value="1"/>
</dbReference>
<dbReference type="EMBL" id="JBHSWD010000001">
    <property type="protein sequence ID" value="MFC6591867.1"/>
    <property type="molecule type" value="Genomic_DNA"/>
</dbReference>
<dbReference type="RefSeq" id="WP_380082877.1">
    <property type="nucleotide sequence ID" value="NZ_JBHSWD010000001.1"/>
</dbReference>
<feature type="domain" description="Calcineurin-like phosphoesterase" evidence="1">
    <location>
        <begin position="3"/>
        <end position="110"/>
    </location>
</feature>
<comment type="caution">
    <text evidence="2">The sequence shown here is derived from an EMBL/GenBank/DDBJ whole genome shotgun (WGS) entry which is preliminary data.</text>
</comment>
<dbReference type="Proteomes" id="UP001596297">
    <property type="component" value="Unassembled WGS sequence"/>
</dbReference>
<dbReference type="InterPro" id="IPR029052">
    <property type="entry name" value="Metallo-depent_PP-like"/>
</dbReference>
<dbReference type="Pfam" id="PF00149">
    <property type="entry name" value="Metallophos"/>
    <property type="match status" value="1"/>
</dbReference>
<name>A0ABW1YED0_9DEIO</name>
<dbReference type="InterPro" id="IPR004843">
    <property type="entry name" value="Calcineurin-like_PHP"/>
</dbReference>
<accession>A0ABW1YED0</accession>
<sequence length="142" mass="15290">MRKFIVIGDVHADFGKLWAALRTAGCVGAQGQPTPPVQQGMFQVILMGDLAHPKSAREYAELIGQPEFNPKNPEHLAVAATRQIEGLEKLMAYQQAAPHAVHIILGNHDDVMVNLNFVLGTSGGMVHAEFDPNLGAAPCRVT</sequence>
<dbReference type="Gene3D" id="3.60.21.10">
    <property type="match status" value="1"/>
</dbReference>
<proteinExistence type="predicted"/>
<evidence type="ECO:0000313" key="2">
    <source>
        <dbReference type="EMBL" id="MFC6591867.1"/>
    </source>
</evidence>
<evidence type="ECO:0000313" key="3">
    <source>
        <dbReference type="Proteomes" id="UP001596297"/>
    </source>
</evidence>
<protein>
    <submittedName>
        <fullName evidence="2">Metallophosphoesterase</fullName>
    </submittedName>
</protein>
<organism evidence="2 3">
    <name type="scientific">Deinococcus lacus</name>
    <dbReference type="NCBI Taxonomy" id="392561"/>
    <lineage>
        <taxon>Bacteria</taxon>
        <taxon>Thermotogati</taxon>
        <taxon>Deinococcota</taxon>
        <taxon>Deinococci</taxon>
        <taxon>Deinococcales</taxon>
        <taxon>Deinococcaceae</taxon>
        <taxon>Deinococcus</taxon>
    </lineage>
</organism>